<gene>
    <name evidence="2" type="ORF">WAK64_16085</name>
</gene>
<name>A0ABU8HH05_9BACI</name>
<dbReference type="GO" id="GO:0016787">
    <property type="term" value="F:hydrolase activity"/>
    <property type="evidence" value="ECO:0007669"/>
    <property type="project" value="UniProtKB-KW"/>
</dbReference>
<dbReference type="RefSeq" id="WP_336588100.1">
    <property type="nucleotide sequence ID" value="NZ_JBBAXC010000014.1"/>
</dbReference>
<sequence length="371" mass="41658">MENINKKVEQFEMYMDSIQKEKNFIGTTVAITYGNELIYAKGFGNARVETKQKLTPNTIMSIQSITKSFAAASIMYLVERGLLKLDSPLVDYLPYFQTSNKTESDNITVRQLLSHTAGLPGDLAMANLISPNRKEVLGFTEWQEEVGITDEEIEQINSLEDITRHFKHVDLAYVPGDRWMYCTDAYAIVGDLFEKVSGETWSEHIQQNLFNNLEMTRSTLDPEIAKGDLDSSRYYIENEQTAFPTNPIAAPIGFIYSSAIDMAKYLAASMGEKEGSFLSIDSLKEMQKPFPNVEVTLPFNDVTDNGYGLGWGSCQYKGLTLIEHGGGYTGVRTWVSMVPNEKVGIVVLSNYQESNAREIAMRGIDIFLDLL</sequence>
<dbReference type="InterPro" id="IPR012338">
    <property type="entry name" value="Beta-lactam/transpept-like"/>
</dbReference>
<dbReference type="InterPro" id="IPR001466">
    <property type="entry name" value="Beta-lactam-related"/>
</dbReference>
<dbReference type="Proteomes" id="UP001312865">
    <property type="component" value="Unassembled WGS sequence"/>
</dbReference>
<dbReference type="Gene3D" id="3.40.710.10">
    <property type="entry name" value="DD-peptidase/beta-lactamase superfamily"/>
    <property type="match status" value="1"/>
</dbReference>
<dbReference type="EMBL" id="JBBAXC010000014">
    <property type="protein sequence ID" value="MEI5908567.1"/>
    <property type="molecule type" value="Genomic_DNA"/>
</dbReference>
<accession>A0ABU8HH05</accession>
<dbReference type="PANTHER" id="PTHR46825:SF9">
    <property type="entry name" value="BETA-LACTAMASE-RELATED DOMAIN-CONTAINING PROTEIN"/>
    <property type="match status" value="1"/>
</dbReference>
<evidence type="ECO:0000313" key="2">
    <source>
        <dbReference type="EMBL" id="MEI5908567.1"/>
    </source>
</evidence>
<keyword evidence="2" id="KW-0378">Hydrolase</keyword>
<evidence type="ECO:0000259" key="1">
    <source>
        <dbReference type="Pfam" id="PF00144"/>
    </source>
</evidence>
<reference evidence="2 3" key="1">
    <citation type="journal article" date="2018" name="J. Microbiol.">
        <title>Bacillus spongiae sp. nov., isolated from sponge of Jeju Island.</title>
        <authorList>
            <person name="Lee G.E."/>
            <person name="Im W.T."/>
            <person name="Park J.S."/>
        </authorList>
    </citation>
    <scope>NUCLEOTIDE SEQUENCE [LARGE SCALE GENOMIC DNA]</scope>
    <source>
        <strain evidence="2 3">135PIL107-10</strain>
    </source>
</reference>
<dbReference type="InterPro" id="IPR050491">
    <property type="entry name" value="AmpC-like"/>
</dbReference>
<dbReference type="PANTHER" id="PTHR46825">
    <property type="entry name" value="D-ALANYL-D-ALANINE-CARBOXYPEPTIDASE/ENDOPEPTIDASE AMPH"/>
    <property type="match status" value="1"/>
</dbReference>
<proteinExistence type="predicted"/>
<dbReference type="SUPFAM" id="SSF56601">
    <property type="entry name" value="beta-lactamase/transpeptidase-like"/>
    <property type="match status" value="1"/>
</dbReference>
<feature type="domain" description="Beta-lactamase-related" evidence="1">
    <location>
        <begin position="16"/>
        <end position="359"/>
    </location>
</feature>
<evidence type="ECO:0000313" key="3">
    <source>
        <dbReference type="Proteomes" id="UP001312865"/>
    </source>
</evidence>
<keyword evidence="3" id="KW-1185">Reference proteome</keyword>
<dbReference type="Pfam" id="PF00144">
    <property type="entry name" value="Beta-lactamase"/>
    <property type="match status" value="1"/>
</dbReference>
<protein>
    <submittedName>
        <fullName evidence="2">Serine hydrolase domain-containing protein</fullName>
        <ecNumber evidence="2">3.1.1.103</ecNumber>
    </submittedName>
</protein>
<comment type="caution">
    <text evidence="2">The sequence shown here is derived from an EMBL/GenBank/DDBJ whole genome shotgun (WGS) entry which is preliminary data.</text>
</comment>
<dbReference type="EC" id="3.1.1.103" evidence="2"/>
<organism evidence="2 3">
    <name type="scientific">Bacillus spongiae</name>
    <dbReference type="NCBI Taxonomy" id="2683610"/>
    <lineage>
        <taxon>Bacteria</taxon>
        <taxon>Bacillati</taxon>
        <taxon>Bacillota</taxon>
        <taxon>Bacilli</taxon>
        <taxon>Bacillales</taxon>
        <taxon>Bacillaceae</taxon>
        <taxon>Bacillus</taxon>
    </lineage>
</organism>